<dbReference type="AlphaFoldDB" id="A0A8T1TS00"/>
<dbReference type="Proteomes" id="UP000688947">
    <property type="component" value="Unassembled WGS sequence"/>
</dbReference>
<feature type="domain" description="Transposase Synechocystis PCC 6803" evidence="1">
    <location>
        <begin position="11"/>
        <end position="67"/>
    </location>
</feature>
<accession>A0A8T1TS00</accession>
<dbReference type="OrthoDB" id="126897at2759"/>
<dbReference type="Pfam" id="PF01710">
    <property type="entry name" value="HTH_Tnp_IS630"/>
    <property type="match status" value="1"/>
</dbReference>
<dbReference type="EMBL" id="JAENGZ010001796">
    <property type="protein sequence ID" value="KAG6946191.1"/>
    <property type="molecule type" value="Genomic_DNA"/>
</dbReference>
<evidence type="ECO:0000313" key="3">
    <source>
        <dbReference type="Proteomes" id="UP000688947"/>
    </source>
</evidence>
<reference evidence="2" key="1">
    <citation type="submission" date="2021-01" db="EMBL/GenBank/DDBJ databases">
        <title>Phytophthora aleatoria, a newly-described species from Pinus radiata is distinct from Phytophthora cactorum isolates based on comparative genomics.</title>
        <authorList>
            <person name="Mcdougal R."/>
            <person name="Panda P."/>
            <person name="Williams N."/>
            <person name="Studholme D.J."/>
        </authorList>
    </citation>
    <scope>NUCLEOTIDE SEQUENCE</scope>
    <source>
        <strain evidence="2">NZFS 3830</strain>
    </source>
</reference>
<name>A0A8T1TS00_9STRA</name>
<protein>
    <recommendedName>
        <fullName evidence="1">Transposase Synechocystis PCC 6803 domain-containing protein</fullName>
    </recommendedName>
</protein>
<dbReference type="VEuPathDB" id="FungiDB:PC110_g869"/>
<dbReference type="InterPro" id="IPR002622">
    <property type="entry name" value="Transposase_14"/>
</dbReference>
<comment type="caution">
    <text evidence="2">The sequence shown here is derived from an EMBL/GenBank/DDBJ whole genome shotgun (WGS) entry which is preliminary data.</text>
</comment>
<gene>
    <name evidence="2" type="ORF">JG687_00016847</name>
</gene>
<sequence length="72" mass="8518">MRCKPQCTNQKYRQAVLEVREAGEVTEVLAAKYGVHRATLWRWTKAEEEEGDEHGQARRKIAFTLLEARYFY</sequence>
<evidence type="ECO:0000313" key="2">
    <source>
        <dbReference type="EMBL" id="KAG6946191.1"/>
    </source>
</evidence>
<proteinExistence type="predicted"/>
<evidence type="ECO:0000259" key="1">
    <source>
        <dbReference type="Pfam" id="PF01710"/>
    </source>
</evidence>
<organism evidence="2 3">
    <name type="scientific">Phytophthora cactorum</name>
    <dbReference type="NCBI Taxonomy" id="29920"/>
    <lineage>
        <taxon>Eukaryota</taxon>
        <taxon>Sar</taxon>
        <taxon>Stramenopiles</taxon>
        <taxon>Oomycota</taxon>
        <taxon>Peronosporomycetes</taxon>
        <taxon>Peronosporales</taxon>
        <taxon>Peronosporaceae</taxon>
        <taxon>Phytophthora</taxon>
    </lineage>
</organism>